<organism evidence="2 3">
    <name type="scientific">Quercus suber</name>
    <name type="common">Cork oak</name>
    <dbReference type="NCBI Taxonomy" id="58331"/>
    <lineage>
        <taxon>Eukaryota</taxon>
        <taxon>Viridiplantae</taxon>
        <taxon>Streptophyta</taxon>
        <taxon>Embryophyta</taxon>
        <taxon>Tracheophyta</taxon>
        <taxon>Spermatophyta</taxon>
        <taxon>Magnoliopsida</taxon>
        <taxon>eudicotyledons</taxon>
        <taxon>Gunneridae</taxon>
        <taxon>Pentapetalae</taxon>
        <taxon>rosids</taxon>
        <taxon>fabids</taxon>
        <taxon>Fagales</taxon>
        <taxon>Fagaceae</taxon>
        <taxon>Quercus</taxon>
    </lineage>
</organism>
<dbReference type="InterPro" id="IPR025558">
    <property type="entry name" value="DUF4283"/>
</dbReference>
<dbReference type="AlphaFoldDB" id="A0AAW0LVA4"/>
<name>A0AAW0LVA4_QUESU</name>
<keyword evidence="3" id="KW-1185">Reference proteome</keyword>
<comment type="caution">
    <text evidence="2">The sequence shown here is derived from an EMBL/GenBank/DDBJ whole genome shotgun (WGS) entry which is preliminary data.</text>
</comment>
<dbReference type="Proteomes" id="UP000237347">
    <property type="component" value="Unassembled WGS sequence"/>
</dbReference>
<dbReference type="Pfam" id="PF14111">
    <property type="entry name" value="DUF4283"/>
    <property type="match status" value="1"/>
</dbReference>
<gene>
    <name evidence="2" type="ORF">CFP56_031863</name>
</gene>
<reference evidence="2 3" key="1">
    <citation type="journal article" date="2018" name="Sci. Data">
        <title>The draft genome sequence of cork oak.</title>
        <authorList>
            <person name="Ramos A.M."/>
            <person name="Usie A."/>
            <person name="Barbosa P."/>
            <person name="Barros P.M."/>
            <person name="Capote T."/>
            <person name="Chaves I."/>
            <person name="Simoes F."/>
            <person name="Abreu I."/>
            <person name="Carrasquinho I."/>
            <person name="Faro C."/>
            <person name="Guimaraes J.B."/>
            <person name="Mendonca D."/>
            <person name="Nobrega F."/>
            <person name="Rodrigues L."/>
            <person name="Saibo N.J.M."/>
            <person name="Varela M.C."/>
            <person name="Egas C."/>
            <person name="Matos J."/>
            <person name="Miguel C.M."/>
            <person name="Oliveira M.M."/>
            <person name="Ricardo C.P."/>
            <person name="Goncalves S."/>
        </authorList>
    </citation>
    <scope>NUCLEOTIDE SEQUENCE [LARGE SCALE GENOMIC DNA]</scope>
    <source>
        <strain evidence="3">cv. HL8</strain>
    </source>
</reference>
<feature type="domain" description="DUF4283" evidence="1">
    <location>
        <begin position="34"/>
        <end position="89"/>
    </location>
</feature>
<evidence type="ECO:0000313" key="3">
    <source>
        <dbReference type="Proteomes" id="UP000237347"/>
    </source>
</evidence>
<evidence type="ECO:0000313" key="2">
    <source>
        <dbReference type="EMBL" id="KAK7854494.1"/>
    </source>
</evidence>
<evidence type="ECO:0000259" key="1">
    <source>
        <dbReference type="Pfam" id="PF14111"/>
    </source>
</evidence>
<dbReference type="EMBL" id="PKMF04000054">
    <property type="protein sequence ID" value="KAK7854494.1"/>
    <property type="molecule type" value="Genomic_DNA"/>
</dbReference>
<protein>
    <recommendedName>
        <fullName evidence="1">DUF4283 domain-containing protein</fullName>
    </recommendedName>
</protein>
<accession>A0AAW0LVA4</accession>
<proteinExistence type="predicted"/>
<sequence length="401" mass="45903">MRCSRNITLRAEEIAGLLYSLLKKLLRLCNGLRLVCQFLDKQLSFFLVKRSVQTLWKPFGGVEVLTFENELFLFKFVLVQDRDAVLNARLCYPGLQLSNLKLGKIPFCVKFLQLPIELWTPKCLSWEGHYMLMQSLNYTRGLDMLEFVWKLDLMMNFLIPWLLFFFGPLVVELPDGKTLEVGIEYPWKPENVCIAKCLITYPNSIRLIRPSLGFPRIRVGNGNDEEGLQEQISVLREDELCEFQDKAEISESAGGTIPFVVSPNARQGNRSVTRAQVAAGKKAEGCEEGALGQFTLLEFMDAAIEKGAKLKQIKTVKAKEKGKIVLNPVSTPMCWNARGLSDPSKQREVKKLIRDRRVNFVYLVVTKVKDWNALQIKEPLFPNWGFLNNYDSHELGRDWVC</sequence>